<dbReference type="EMBL" id="HE806316">
    <property type="protein sequence ID" value="CCH58818.1"/>
    <property type="molecule type" value="Genomic_DNA"/>
</dbReference>
<dbReference type="CDD" id="cd13132">
    <property type="entry name" value="MATE_eukaryotic"/>
    <property type="match status" value="1"/>
</dbReference>
<keyword evidence="4 7" id="KW-1133">Transmembrane helix</keyword>
<evidence type="ECO:0000256" key="7">
    <source>
        <dbReference type="SAM" id="Phobius"/>
    </source>
</evidence>
<dbReference type="PANTHER" id="PTHR11206">
    <property type="entry name" value="MULTIDRUG RESISTANCE PROTEIN"/>
    <property type="match status" value="1"/>
</dbReference>
<evidence type="ECO:0000256" key="4">
    <source>
        <dbReference type="ARBA" id="ARBA00022989"/>
    </source>
</evidence>
<name>I2GXG6_HENB6</name>
<dbReference type="KEGG" id="tbl:TBLA_0A10400"/>
<feature type="transmembrane region" description="Helical" evidence="7">
    <location>
        <begin position="335"/>
        <end position="352"/>
    </location>
</feature>
<sequence length="667" mass="74496">MSTDDYQFSKTNDERRASLIYSTSVGKTGLFTPADYLSPKSFNHMLDAFEEQFPESSSPDAGGEGEDGADSDLEFTSQISEGINISTSRNNTNLQQPLLNQNREGYGSLADNISINTTNRFRRKRHDSLIQEERDLLIDNNLLLPKISPHSSLIANNLHELSIHNNSISQNVDQIYHEDNDDDGGILNDTDDVISVWRSAIDDGKEINTTYKREFQVILYNAFPLYFYFFLQYSLSVASIFSVSHLGTKELGAVTLGSMTANITGIAIIQGLCTCLDTLCAQAYGAKNYKLVGIFFQRCAAITIIFFIPIMYCWWSWSELVLSYMIPEQDLCVLAARYLRISALGIPGFILFECGKRFLQCQGIFHASTIVLFICAPTNAVLNYLLVWDKHIGIGYLGAPLAVSISYWLMAIGLLFYTLTTNNEKNPLKCYPGLIHYSQIFKNWKHMFALAIPGIVMVEAEFLGFEILTIFAAHLGETQLASQAIVSTVAALAYQIPFSISIATSTRVANFIGASLYKPCITTCKTSLLLSFICSTTNMLVITTSRFQFARLFSNEEKVVELVANTLPLLAFMQLFDAFNATTAGCLRGQGRQKIGGYINVFAFYFVGIPISYLLAFHFNFDLQGLWIGIICALMIMSLFQGIAVFNVDWIKLINIARDRNSEIDSL</sequence>
<organism evidence="8 9">
    <name type="scientific">Henningerozyma blattae (strain ATCC 34711 / CBS 6284 / DSM 70876 / NBRC 10599 / NRRL Y-10934 / UCD 77-7)</name>
    <name type="common">Yeast</name>
    <name type="synonym">Tetrapisispora blattae</name>
    <dbReference type="NCBI Taxonomy" id="1071380"/>
    <lineage>
        <taxon>Eukaryota</taxon>
        <taxon>Fungi</taxon>
        <taxon>Dikarya</taxon>
        <taxon>Ascomycota</taxon>
        <taxon>Saccharomycotina</taxon>
        <taxon>Saccharomycetes</taxon>
        <taxon>Saccharomycetales</taxon>
        <taxon>Saccharomycetaceae</taxon>
        <taxon>Henningerozyma</taxon>
    </lineage>
</organism>
<feature type="transmembrane region" description="Helical" evidence="7">
    <location>
        <begin position="364"/>
        <end position="388"/>
    </location>
</feature>
<evidence type="ECO:0000313" key="9">
    <source>
        <dbReference type="Proteomes" id="UP000002866"/>
    </source>
</evidence>
<keyword evidence="3 7" id="KW-0812">Transmembrane</keyword>
<feature type="transmembrane region" description="Helical" evidence="7">
    <location>
        <begin position="527"/>
        <end position="547"/>
    </location>
</feature>
<dbReference type="AlphaFoldDB" id="I2GXG6"/>
<dbReference type="OrthoDB" id="2126698at2759"/>
<feature type="region of interest" description="Disordered" evidence="6">
    <location>
        <begin position="52"/>
        <end position="72"/>
    </location>
</feature>
<feature type="transmembrane region" description="Helical" evidence="7">
    <location>
        <begin position="218"/>
        <end position="241"/>
    </location>
</feature>
<keyword evidence="5 7" id="KW-0472">Membrane</keyword>
<evidence type="ECO:0000313" key="8">
    <source>
        <dbReference type="EMBL" id="CCH58818.1"/>
    </source>
</evidence>
<evidence type="ECO:0000256" key="5">
    <source>
        <dbReference type="ARBA" id="ARBA00023136"/>
    </source>
</evidence>
<dbReference type="GO" id="GO:0015297">
    <property type="term" value="F:antiporter activity"/>
    <property type="evidence" value="ECO:0007669"/>
    <property type="project" value="InterPro"/>
</dbReference>
<comment type="subcellular location">
    <subcellularLocation>
        <location evidence="1">Membrane</location>
        <topology evidence="1">Multi-pass membrane protein</topology>
    </subcellularLocation>
</comment>
<evidence type="ECO:0008006" key="10">
    <source>
        <dbReference type="Google" id="ProtNLM"/>
    </source>
</evidence>
<accession>I2GXG6</accession>
<reference evidence="8 9" key="1">
    <citation type="journal article" date="2011" name="Proc. Natl. Acad. Sci. U.S.A.">
        <title>Evolutionary erosion of yeast sex chromosomes by mating-type switching accidents.</title>
        <authorList>
            <person name="Gordon J.L."/>
            <person name="Armisen D."/>
            <person name="Proux-Wera E."/>
            <person name="Oheigeartaigh S.S."/>
            <person name="Byrne K.P."/>
            <person name="Wolfe K.H."/>
        </authorList>
    </citation>
    <scope>NUCLEOTIDE SEQUENCE [LARGE SCALE GENOMIC DNA]</scope>
    <source>
        <strain evidence="9">ATCC 34711 / CBS 6284 / DSM 70876 / NBRC 10599 / NRRL Y-10934 / UCD 77-7</strain>
    </source>
</reference>
<dbReference type="Proteomes" id="UP000002866">
    <property type="component" value="Chromosome 1"/>
</dbReference>
<comment type="similarity">
    <text evidence="2">Belongs to the multi antimicrobial extrusion (MATE) (TC 2.A.66.1) family.</text>
</comment>
<evidence type="ECO:0000256" key="2">
    <source>
        <dbReference type="ARBA" id="ARBA00010199"/>
    </source>
</evidence>
<dbReference type="GO" id="GO:1990961">
    <property type="term" value="P:xenobiotic detoxification by transmembrane export across the plasma membrane"/>
    <property type="evidence" value="ECO:0007669"/>
    <property type="project" value="InterPro"/>
</dbReference>
<evidence type="ECO:0000256" key="6">
    <source>
        <dbReference type="SAM" id="MobiDB-lite"/>
    </source>
</evidence>
<evidence type="ECO:0000256" key="1">
    <source>
        <dbReference type="ARBA" id="ARBA00004141"/>
    </source>
</evidence>
<dbReference type="GO" id="GO:0042910">
    <property type="term" value="F:xenobiotic transmembrane transporter activity"/>
    <property type="evidence" value="ECO:0007669"/>
    <property type="project" value="InterPro"/>
</dbReference>
<evidence type="ECO:0000256" key="3">
    <source>
        <dbReference type="ARBA" id="ARBA00022692"/>
    </source>
</evidence>
<dbReference type="InParanoid" id="I2GXG6"/>
<feature type="transmembrane region" description="Helical" evidence="7">
    <location>
        <begin position="291"/>
        <end position="315"/>
    </location>
</feature>
<dbReference type="eggNOG" id="KOG1347">
    <property type="taxonomic scope" value="Eukaryota"/>
</dbReference>
<feature type="transmembrane region" description="Helical" evidence="7">
    <location>
        <begin position="625"/>
        <end position="648"/>
    </location>
</feature>
<keyword evidence="9" id="KW-1185">Reference proteome</keyword>
<feature type="transmembrane region" description="Helical" evidence="7">
    <location>
        <begin position="599"/>
        <end position="619"/>
    </location>
</feature>
<feature type="transmembrane region" description="Helical" evidence="7">
    <location>
        <begin position="567"/>
        <end position="587"/>
    </location>
</feature>
<dbReference type="OMA" id="WFFVWKL"/>
<dbReference type="RefSeq" id="XP_004178337.1">
    <property type="nucleotide sequence ID" value="XM_004178289.1"/>
</dbReference>
<dbReference type="GeneID" id="14493515"/>
<dbReference type="InterPro" id="IPR045069">
    <property type="entry name" value="MATE_euk"/>
</dbReference>
<proteinExistence type="inferred from homology"/>
<gene>
    <name evidence="8" type="primary">TBLA0A10400</name>
    <name evidence="8" type="ORF">TBLA_0A10400</name>
</gene>
<dbReference type="HOGENOM" id="CLU_012893_1_2_1"/>
<dbReference type="GO" id="GO:0006556">
    <property type="term" value="P:S-adenosylmethionine biosynthetic process"/>
    <property type="evidence" value="ECO:0007669"/>
    <property type="project" value="EnsemblFungi"/>
</dbReference>
<dbReference type="Pfam" id="PF01554">
    <property type="entry name" value="MatE"/>
    <property type="match status" value="2"/>
</dbReference>
<protein>
    <recommendedName>
        <fullName evidence="10">Ethionine resistance-conferring protein 1</fullName>
    </recommendedName>
</protein>
<feature type="transmembrane region" description="Helical" evidence="7">
    <location>
        <begin position="484"/>
        <end position="506"/>
    </location>
</feature>
<dbReference type="NCBIfam" id="TIGR00797">
    <property type="entry name" value="matE"/>
    <property type="match status" value="1"/>
</dbReference>
<feature type="transmembrane region" description="Helical" evidence="7">
    <location>
        <begin position="394"/>
        <end position="419"/>
    </location>
</feature>
<feature type="transmembrane region" description="Helical" evidence="7">
    <location>
        <begin position="448"/>
        <end position="472"/>
    </location>
</feature>
<dbReference type="STRING" id="1071380.I2GXG6"/>
<dbReference type="FunCoup" id="I2GXG6">
    <property type="interactions" value="152"/>
</dbReference>
<feature type="transmembrane region" description="Helical" evidence="7">
    <location>
        <begin position="261"/>
        <end position="279"/>
    </location>
</feature>
<feature type="compositionally biased region" description="Acidic residues" evidence="6">
    <location>
        <begin position="63"/>
        <end position="72"/>
    </location>
</feature>
<dbReference type="InterPro" id="IPR002528">
    <property type="entry name" value="MATE_fam"/>
</dbReference>
<dbReference type="GO" id="GO:0016020">
    <property type="term" value="C:membrane"/>
    <property type="evidence" value="ECO:0007669"/>
    <property type="project" value="UniProtKB-SubCell"/>
</dbReference>